<gene>
    <name evidence="3" type="ORF">T472_0213620</name>
</gene>
<dbReference type="Pfam" id="PF00582">
    <property type="entry name" value="Usp"/>
    <property type="match status" value="1"/>
</dbReference>
<evidence type="ECO:0000313" key="4">
    <source>
        <dbReference type="Proteomes" id="UP000017747"/>
    </source>
</evidence>
<dbReference type="EMBL" id="AXUN02000189">
    <property type="protein sequence ID" value="ETA80144.1"/>
    <property type="molecule type" value="Genomic_DNA"/>
</dbReference>
<dbReference type="Gene3D" id="3.40.50.620">
    <property type="entry name" value="HUPs"/>
    <property type="match status" value="1"/>
</dbReference>
<dbReference type="Proteomes" id="UP000017747">
    <property type="component" value="Unassembled WGS sequence"/>
</dbReference>
<dbReference type="OrthoDB" id="9794782at2"/>
<dbReference type="eggNOG" id="COG0589">
    <property type="taxonomic scope" value="Bacteria"/>
</dbReference>
<reference evidence="3 4" key="1">
    <citation type="journal article" date="2014" name="Genome Announc.">
        <title>Genome Sequence of Youngiibacter fragilis, the Type Strain of the Genus Youngiibacter.</title>
        <authorList>
            <person name="Wawrik C.B."/>
            <person name="Callaghan A.V."/>
            <person name="Stamps B.W."/>
            <person name="Wawrik B."/>
        </authorList>
    </citation>
    <scope>NUCLEOTIDE SEQUENCE [LARGE SCALE GENOMIC DNA]</scope>
    <source>
        <strain evidence="3 4">232.1</strain>
    </source>
</reference>
<evidence type="ECO:0000256" key="1">
    <source>
        <dbReference type="ARBA" id="ARBA00008791"/>
    </source>
</evidence>
<dbReference type="CDD" id="cd00293">
    <property type="entry name" value="USP-like"/>
    <property type="match status" value="1"/>
</dbReference>
<evidence type="ECO:0000259" key="2">
    <source>
        <dbReference type="Pfam" id="PF00582"/>
    </source>
</evidence>
<feature type="domain" description="UspA" evidence="2">
    <location>
        <begin position="1"/>
        <end position="138"/>
    </location>
</feature>
<dbReference type="RefSeq" id="WP_023384704.1">
    <property type="nucleotide sequence ID" value="NZ_AXUN02000189.1"/>
</dbReference>
<sequence>MYKKILVATDGSDYSKRAFEVALEMAKRFQSELEILHVIQDYMKGESNVEVRITKEQVEAVSKEIMERTKGEADTGEISITTKTAFGYPASVIIEEANFGFDLVVMGTKGHGPWGGAIMGSVTQRVAGATVCPVLVVK</sequence>
<protein>
    <submittedName>
        <fullName evidence="3">Universal stress protein UspA</fullName>
    </submittedName>
</protein>
<dbReference type="PANTHER" id="PTHR46268:SF6">
    <property type="entry name" value="UNIVERSAL STRESS PROTEIN UP12"/>
    <property type="match status" value="1"/>
</dbReference>
<comment type="similarity">
    <text evidence="1">Belongs to the universal stress protein A family.</text>
</comment>
<dbReference type="PRINTS" id="PR01438">
    <property type="entry name" value="UNVRSLSTRESS"/>
</dbReference>
<evidence type="ECO:0000313" key="3">
    <source>
        <dbReference type="EMBL" id="ETA80144.1"/>
    </source>
</evidence>
<proteinExistence type="inferred from homology"/>
<accession>V7I4P0</accession>
<dbReference type="PANTHER" id="PTHR46268">
    <property type="entry name" value="STRESS RESPONSE PROTEIN NHAX"/>
    <property type="match status" value="1"/>
</dbReference>
<keyword evidence="4" id="KW-1185">Reference proteome</keyword>
<comment type="caution">
    <text evidence="3">The sequence shown here is derived from an EMBL/GenBank/DDBJ whole genome shotgun (WGS) entry which is preliminary data.</text>
</comment>
<dbReference type="InterPro" id="IPR006016">
    <property type="entry name" value="UspA"/>
</dbReference>
<dbReference type="STRING" id="994573.T472_0213620"/>
<dbReference type="InterPro" id="IPR006015">
    <property type="entry name" value="Universal_stress_UspA"/>
</dbReference>
<dbReference type="InterPro" id="IPR014729">
    <property type="entry name" value="Rossmann-like_a/b/a_fold"/>
</dbReference>
<dbReference type="SUPFAM" id="SSF52402">
    <property type="entry name" value="Adenine nucleotide alpha hydrolases-like"/>
    <property type="match status" value="1"/>
</dbReference>
<organism evidence="3 4">
    <name type="scientific">Youngiibacter fragilis 232.1</name>
    <dbReference type="NCBI Taxonomy" id="994573"/>
    <lineage>
        <taxon>Bacteria</taxon>
        <taxon>Bacillati</taxon>
        <taxon>Bacillota</taxon>
        <taxon>Clostridia</taxon>
        <taxon>Eubacteriales</taxon>
        <taxon>Clostridiaceae</taxon>
        <taxon>Youngiibacter</taxon>
    </lineage>
</organism>
<dbReference type="AlphaFoldDB" id="V7I4P0"/>
<name>V7I4P0_9CLOT</name>